<evidence type="ECO:0000256" key="5">
    <source>
        <dbReference type="ARBA" id="ARBA00022989"/>
    </source>
</evidence>
<sequence>MSEHLLILVRSIAAFVLLLVITRLIGKQTLSNMNIHEFVTAIILGAISANFAFNDKIDTSHLLISLSVFTITSWIISIATLKSRKTEKWLFGKPAVLIENGKLLEHNMKKNKYTLDSLNEMLREKDIFDIAEVDYALLEVNGKLSVLKKKEYRNLTFQDLQLQSQIKPQTQPHNQIELSSSATSSKFPIELIMEGELIHEHLQEANIEQQVIEKAVRNKGYILSDVFYAVRGTDGNLYFDFYADRLSKPMDL</sequence>
<feature type="transmembrane region" description="Helical" evidence="7">
    <location>
        <begin position="38"/>
        <end position="54"/>
    </location>
</feature>
<protein>
    <submittedName>
        <fullName evidence="10">DUF421 domain-containing protein</fullName>
    </submittedName>
</protein>
<dbReference type="PANTHER" id="PTHR34582:SF7">
    <property type="entry name" value="UPF0702 TRANSMEMBRANE PROTEIN YDFS"/>
    <property type="match status" value="1"/>
</dbReference>
<keyword evidence="6 7" id="KW-0472">Membrane</keyword>
<feature type="transmembrane region" description="Helical" evidence="7">
    <location>
        <begin position="6"/>
        <end position="26"/>
    </location>
</feature>
<comment type="subcellular location">
    <subcellularLocation>
        <location evidence="1">Cell membrane</location>
        <topology evidence="1">Multi-pass membrane protein</topology>
    </subcellularLocation>
</comment>
<dbReference type="Pfam" id="PF20730">
    <property type="entry name" value="YetF_N"/>
    <property type="match status" value="1"/>
</dbReference>
<keyword evidence="4 7" id="KW-0812">Transmembrane</keyword>
<dbReference type="PANTHER" id="PTHR34582">
    <property type="entry name" value="UPF0702 TRANSMEMBRANE PROTEIN YCAP"/>
    <property type="match status" value="1"/>
</dbReference>
<feature type="transmembrane region" description="Helical" evidence="7">
    <location>
        <begin position="60"/>
        <end position="81"/>
    </location>
</feature>
<evidence type="ECO:0000256" key="7">
    <source>
        <dbReference type="SAM" id="Phobius"/>
    </source>
</evidence>
<name>A0ABY3SP12_9BACL</name>
<evidence type="ECO:0000259" key="9">
    <source>
        <dbReference type="Pfam" id="PF20730"/>
    </source>
</evidence>
<keyword evidence="3" id="KW-1003">Cell membrane</keyword>
<evidence type="ECO:0000256" key="6">
    <source>
        <dbReference type="ARBA" id="ARBA00023136"/>
    </source>
</evidence>
<feature type="domain" description="YetF C-terminal" evidence="8">
    <location>
        <begin position="82"/>
        <end position="229"/>
    </location>
</feature>
<keyword evidence="5 7" id="KW-1133">Transmembrane helix</keyword>
<dbReference type="InterPro" id="IPR007353">
    <property type="entry name" value="DUF421"/>
</dbReference>
<organism evidence="10 11">
    <name type="scientific">Paenibacillus hexagrammi</name>
    <dbReference type="NCBI Taxonomy" id="2908839"/>
    <lineage>
        <taxon>Bacteria</taxon>
        <taxon>Bacillati</taxon>
        <taxon>Bacillota</taxon>
        <taxon>Bacilli</taxon>
        <taxon>Bacillales</taxon>
        <taxon>Paenibacillaceae</taxon>
        <taxon>Paenibacillus</taxon>
    </lineage>
</organism>
<dbReference type="RefSeq" id="WP_235122234.1">
    <property type="nucleotide sequence ID" value="NZ_CP090978.1"/>
</dbReference>
<evidence type="ECO:0000313" key="11">
    <source>
        <dbReference type="Proteomes" id="UP001649230"/>
    </source>
</evidence>
<evidence type="ECO:0000313" key="10">
    <source>
        <dbReference type="EMBL" id="UJF35673.1"/>
    </source>
</evidence>
<comment type="similarity">
    <text evidence="2">Belongs to the UPF0702 family.</text>
</comment>
<feature type="domain" description="YetF-like N-terminal transmembrane" evidence="9">
    <location>
        <begin position="6"/>
        <end position="76"/>
    </location>
</feature>
<dbReference type="Gene3D" id="3.30.240.20">
    <property type="entry name" value="bsu07140 like domains"/>
    <property type="match status" value="2"/>
</dbReference>
<keyword evidence="11" id="KW-1185">Reference proteome</keyword>
<dbReference type="Pfam" id="PF04239">
    <property type="entry name" value="DUF421"/>
    <property type="match status" value="1"/>
</dbReference>
<gene>
    <name evidence="10" type="ORF">L0M14_11620</name>
</gene>
<dbReference type="InterPro" id="IPR048454">
    <property type="entry name" value="YetF_N"/>
</dbReference>
<evidence type="ECO:0000256" key="2">
    <source>
        <dbReference type="ARBA" id="ARBA00006448"/>
    </source>
</evidence>
<dbReference type="Proteomes" id="UP001649230">
    <property type="component" value="Chromosome"/>
</dbReference>
<dbReference type="EMBL" id="CP090978">
    <property type="protein sequence ID" value="UJF35673.1"/>
    <property type="molecule type" value="Genomic_DNA"/>
</dbReference>
<evidence type="ECO:0000259" key="8">
    <source>
        <dbReference type="Pfam" id="PF04239"/>
    </source>
</evidence>
<proteinExistence type="inferred from homology"/>
<evidence type="ECO:0000256" key="1">
    <source>
        <dbReference type="ARBA" id="ARBA00004651"/>
    </source>
</evidence>
<dbReference type="InterPro" id="IPR023090">
    <property type="entry name" value="UPF0702_alpha/beta_dom_sf"/>
</dbReference>
<evidence type="ECO:0000256" key="4">
    <source>
        <dbReference type="ARBA" id="ARBA00022692"/>
    </source>
</evidence>
<accession>A0ABY3SP12</accession>
<evidence type="ECO:0000256" key="3">
    <source>
        <dbReference type="ARBA" id="ARBA00022475"/>
    </source>
</evidence>
<reference evidence="10 11" key="1">
    <citation type="journal article" date="2024" name="Int. J. Syst. Evol. Microbiol.">
        <title>Paenibacillus hexagrammi sp. nov., a novel bacterium isolated from the gut content of Hexagrammos agrammus.</title>
        <authorList>
            <person name="Jung H.K."/>
            <person name="Kim D.G."/>
            <person name="Zin H."/>
            <person name="Park J."/>
            <person name="Jung H."/>
            <person name="Kim Y.O."/>
            <person name="Kong H.J."/>
            <person name="Kim J.W."/>
            <person name="Kim Y.S."/>
        </authorList>
    </citation>
    <scope>NUCLEOTIDE SEQUENCE [LARGE SCALE GENOMIC DNA]</scope>
    <source>
        <strain evidence="10 11">YPD9-1</strain>
    </source>
</reference>